<evidence type="ECO:0000256" key="1">
    <source>
        <dbReference type="SAM" id="SignalP"/>
    </source>
</evidence>
<name>A0A2Z5FWN6_9BACT</name>
<gene>
    <name evidence="2" type="ORF">ACPOL_1913</name>
</gene>
<keyword evidence="3" id="KW-1185">Reference proteome</keyword>
<dbReference type="EMBL" id="CP030840">
    <property type="protein sequence ID" value="AXC11251.1"/>
    <property type="molecule type" value="Genomic_DNA"/>
</dbReference>
<evidence type="ECO:0000313" key="3">
    <source>
        <dbReference type="Proteomes" id="UP000253606"/>
    </source>
</evidence>
<dbReference type="InterPro" id="IPR017946">
    <property type="entry name" value="PLC-like_Pdiesterase_TIM-brl"/>
</dbReference>
<dbReference type="KEGG" id="abas:ACPOL_1913"/>
<feature type="signal peptide" evidence="1">
    <location>
        <begin position="1"/>
        <end position="29"/>
    </location>
</feature>
<dbReference type="GO" id="GO:0006629">
    <property type="term" value="P:lipid metabolic process"/>
    <property type="evidence" value="ECO:0007669"/>
    <property type="project" value="InterPro"/>
</dbReference>
<evidence type="ECO:0000313" key="2">
    <source>
        <dbReference type="EMBL" id="AXC11251.1"/>
    </source>
</evidence>
<evidence type="ECO:0008006" key="4">
    <source>
        <dbReference type="Google" id="ProtNLM"/>
    </source>
</evidence>
<organism evidence="2 3">
    <name type="scientific">Acidisarcina polymorpha</name>
    <dbReference type="NCBI Taxonomy" id="2211140"/>
    <lineage>
        <taxon>Bacteria</taxon>
        <taxon>Pseudomonadati</taxon>
        <taxon>Acidobacteriota</taxon>
        <taxon>Terriglobia</taxon>
        <taxon>Terriglobales</taxon>
        <taxon>Acidobacteriaceae</taxon>
        <taxon>Acidisarcina</taxon>
    </lineage>
</organism>
<dbReference type="SUPFAM" id="SSF51695">
    <property type="entry name" value="PLC-like phosphodiesterases"/>
    <property type="match status" value="1"/>
</dbReference>
<dbReference type="Gene3D" id="3.20.20.190">
    <property type="entry name" value="Phosphatidylinositol (PI) phosphodiesterase"/>
    <property type="match status" value="1"/>
</dbReference>
<dbReference type="Proteomes" id="UP000253606">
    <property type="component" value="Chromosome"/>
</dbReference>
<sequence length="388" mass="42436">MEMVLMKRNGSGTVCIAALSLALQTVAVAAANDSVKMNQIQVIGSHNSYHAGIAPSEAKLMKAKNPKLYQAFEYRHRPLDQQLNSGIRQIELDIYADSNGGRYAHPKGPDAVAAAGLAKDPEFDPEGIMNKPGFKVMHVQDFDYRSTCQPLTACLKIVREWSQSHPNHLPVYILLETKQSDLPAEYHATPTEHFTSATFDALDAEIRSVFSAGELIVPDQVRGKHKTLEEAVLHNDWPTLAAARGKVVFLMDQRPVGPVYLEGHPSLRGRVIFTNAAPGQPDCAFTEENDGSQQEIADLVRRGYLVRTRTDADTKEARTNDTTRREIALASGAQLLSTDYPASEPSAWTTYSVSLPEGAVARCNPVNGPSNCSNQDLISDVPITAESR</sequence>
<dbReference type="CDD" id="cd08589">
    <property type="entry name" value="PI-PLCc_SaPLC1_like"/>
    <property type="match status" value="1"/>
</dbReference>
<dbReference type="GO" id="GO:0008081">
    <property type="term" value="F:phosphoric diester hydrolase activity"/>
    <property type="evidence" value="ECO:0007669"/>
    <property type="project" value="InterPro"/>
</dbReference>
<dbReference type="InterPro" id="IPR032075">
    <property type="entry name" value="PI-PLC-C1"/>
</dbReference>
<reference evidence="2 3" key="1">
    <citation type="journal article" date="2018" name="Front. Microbiol.">
        <title>Hydrolytic Capabilities as a Key to Environmental Success: Chitinolytic and Cellulolytic Acidobacteria From Acidic Sub-arctic Soils and Boreal Peatlands.</title>
        <authorList>
            <person name="Belova S.E."/>
            <person name="Ravin N.V."/>
            <person name="Pankratov T.A."/>
            <person name="Rakitin A.L."/>
            <person name="Ivanova A.A."/>
            <person name="Beletsky A.V."/>
            <person name="Mardanov A.V."/>
            <person name="Sinninghe Damste J.S."/>
            <person name="Dedysh S.N."/>
        </authorList>
    </citation>
    <scope>NUCLEOTIDE SEQUENCE [LARGE SCALE GENOMIC DNA]</scope>
    <source>
        <strain evidence="2 3">SBC82</strain>
    </source>
</reference>
<proteinExistence type="predicted"/>
<dbReference type="AlphaFoldDB" id="A0A2Z5FWN6"/>
<protein>
    <recommendedName>
        <fullName evidence="4">Calcium-dependent phosphoinositide phospholipase C</fullName>
    </recommendedName>
</protein>
<keyword evidence="1" id="KW-0732">Signal</keyword>
<dbReference type="Pfam" id="PF16670">
    <property type="entry name" value="PI-PLC-C1"/>
    <property type="match status" value="1"/>
</dbReference>
<accession>A0A2Z5FWN6</accession>
<feature type="chain" id="PRO_5016281075" description="Calcium-dependent phosphoinositide phospholipase C" evidence="1">
    <location>
        <begin position="30"/>
        <end position="388"/>
    </location>
</feature>